<reference evidence="4 5" key="1">
    <citation type="journal article" date="2013" name="Genome Announc.">
        <title>Whole-Genome Sequence of the Clinical Strain Corynebacterium argentoratense DSM 44202, Isolated from a Human Throat Specimen.</title>
        <authorList>
            <person name="Bomholt C."/>
            <person name="Glaub A."/>
            <person name="Gravermann K."/>
            <person name="Albersmeier A."/>
            <person name="Brinkrolf K."/>
            <person name="Ruckert C."/>
            <person name="Tauch A."/>
        </authorList>
    </citation>
    <scope>NUCLEOTIDE SEQUENCE [LARGE SCALE GENOMIC DNA]</scope>
    <source>
        <strain evidence="4">DSM 44202</strain>
    </source>
</reference>
<dbReference type="SUPFAM" id="SSF53850">
    <property type="entry name" value="Periplasmic binding protein-like II"/>
    <property type="match status" value="1"/>
</dbReference>
<accession>U3GYZ5</accession>
<dbReference type="EMBL" id="CP006365">
    <property type="protein sequence ID" value="AGU15571.1"/>
    <property type="molecule type" value="Genomic_DNA"/>
</dbReference>
<dbReference type="Pfam" id="PF00496">
    <property type="entry name" value="SBP_bac_5"/>
    <property type="match status" value="1"/>
</dbReference>
<keyword evidence="1 2" id="KW-0732">Signal</keyword>
<evidence type="ECO:0000313" key="5">
    <source>
        <dbReference type="Proteomes" id="UP000016943"/>
    </source>
</evidence>
<dbReference type="OrthoDB" id="9796817at2"/>
<dbReference type="HOGENOM" id="CLU_017028_7_3_11"/>
<dbReference type="GO" id="GO:0015833">
    <property type="term" value="P:peptide transport"/>
    <property type="evidence" value="ECO:0007669"/>
    <property type="project" value="TreeGrafter"/>
</dbReference>
<protein>
    <recommendedName>
        <fullName evidence="3">Solute-binding protein family 5 domain-containing protein</fullName>
    </recommendedName>
</protein>
<dbReference type="Proteomes" id="UP000016943">
    <property type="component" value="Chromosome"/>
</dbReference>
<dbReference type="PIRSF" id="PIRSF002741">
    <property type="entry name" value="MppA"/>
    <property type="match status" value="1"/>
</dbReference>
<keyword evidence="5" id="KW-1185">Reference proteome</keyword>
<dbReference type="PANTHER" id="PTHR30290">
    <property type="entry name" value="PERIPLASMIC BINDING COMPONENT OF ABC TRANSPORTER"/>
    <property type="match status" value="1"/>
</dbReference>
<dbReference type="GO" id="GO:1904680">
    <property type="term" value="F:peptide transmembrane transporter activity"/>
    <property type="evidence" value="ECO:0007669"/>
    <property type="project" value="TreeGrafter"/>
</dbReference>
<dbReference type="PANTHER" id="PTHR30290:SF38">
    <property type="entry name" value="D,D-DIPEPTIDE-BINDING PERIPLASMIC PROTEIN DDPA-RELATED"/>
    <property type="match status" value="1"/>
</dbReference>
<gene>
    <name evidence="4" type="ORF">CARG_07255</name>
</gene>
<feature type="chain" id="PRO_5004641880" description="Solute-binding protein family 5 domain-containing protein" evidence="2">
    <location>
        <begin position="24"/>
        <end position="506"/>
    </location>
</feature>
<dbReference type="InterPro" id="IPR000914">
    <property type="entry name" value="SBP_5_dom"/>
</dbReference>
<dbReference type="KEGG" id="caz:CARG_07255"/>
<evidence type="ECO:0000313" key="4">
    <source>
        <dbReference type="EMBL" id="AGU15571.1"/>
    </source>
</evidence>
<sequence length="506" mass="54707">MNRIKKVAAVMLCLAGVLSSCSAGHTAIHTASGSHSGGVVVALAAAPASLDFTTTSGAAIPQAMMANIYEGLVRINQQGEIEPLLANDWTISEDGKNYRFNLRKGVTFSNGSPFNAQAAKFSIERVQSDAWTNGLKAQMDPVESVTAVDDYTLEVALKQRSNNWLWNMGTFVGAMFSPDGVDNLAENPIGTGPYVLDKWNVGQSLEFVAREDYWGEAPKNNRAALRYFGDAVAATNALQSGDVDVVYSMQSPELLETINARGEYSVEVGTTNGEVVLSMNPRRAPFDNPNVRKAVMYAINRQDVINTAWDGYGTDTGAVPASPADPWYFVSDQYPYDPDKARELLADVDKPIPVTISVPSLPYAQAASEMVVSQLRDVGFDVKIESTEFPAVWLAKVYKGHDFDMSIISHVEARDIPNMFGNPDYYIGFGSDEIQQLLSEADTGPKDQQDATMRKAIQTILDDAAADTLFNLPNIVVSDPAISGVPVNSVTQALPLAPISREGGKD</sequence>
<dbReference type="InterPro" id="IPR030678">
    <property type="entry name" value="Peptide/Ni-bd"/>
</dbReference>
<proteinExistence type="predicted"/>
<dbReference type="GO" id="GO:0042597">
    <property type="term" value="C:periplasmic space"/>
    <property type="evidence" value="ECO:0007669"/>
    <property type="project" value="UniProtKB-ARBA"/>
</dbReference>
<dbReference type="InterPro" id="IPR039424">
    <property type="entry name" value="SBP_5"/>
</dbReference>
<name>U3GYZ5_9CORY</name>
<evidence type="ECO:0000259" key="3">
    <source>
        <dbReference type="Pfam" id="PF00496"/>
    </source>
</evidence>
<dbReference type="CDD" id="cd08494">
    <property type="entry name" value="PBP2_NikA_DppA_OppA_like_6"/>
    <property type="match status" value="1"/>
</dbReference>
<dbReference type="GO" id="GO:0043190">
    <property type="term" value="C:ATP-binding cassette (ABC) transporter complex"/>
    <property type="evidence" value="ECO:0007669"/>
    <property type="project" value="InterPro"/>
</dbReference>
<evidence type="ECO:0000256" key="2">
    <source>
        <dbReference type="SAM" id="SignalP"/>
    </source>
</evidence>
<dbReference type="PATRIC" id="fig|1348662.3.peg.1426"/>
<dbReference type="PROSITE" id="PS51257">
    <property type="entry name" value="PROKAR_LIPOPROTEIN"/>
    <property type="match status" value="1"/>
</dbReference>
<organism evidence="4 5">
    <name type="scientific">Corynebacterium argentoratense DSM 44202</name>
    <dbReference type="NCBI Taxonomy" id="1348662"/>
    <lineage>
        <taxon>Bacteria</taxon>
        <taxon>Bacillati</taxon>
        <taxon>Actinomycetota</taxon>
        <taxon>Actinomycetes</taxon>
        <taxon>Mycobacteriales</taxon>
        <taxon>Corynebacteriaceae</taxon>
        <taxon>Corynebacterium</taxon>
    </lineage>
</organism>
<feature type="domain" description="Solute-binding protein family 5" evidence="3">
    <location>
        <begin position="80"/>
        <end position="411"/>
    </location>
</feature>
<dbReference type="RefSeq" id="WP_021011962.1">
    <property type="nucleotide sequence ID" value="NC_022198.1"/>
</dbReference>
<evidence type="ECO:0000256" key="1">
    <source>
        <dbReference type="ARBA" id="ARBA00022729"/>
    </source>
</evidence>
<dbReference type="eggNOG" id="COG0747">
    <property type="taxonomic scope" value="Bacteria"/>
</dbReference>
<dbReference type="Gene3D" id="3.10.105.10">
    <property type="entry name" value="Dipeptide-binding Protein, Domain 3"/>
    <property type="match status" value="1"/>
</dbReference>
<dbReference type="STRING" id="1348662.CARG_07255"/>
<dbReference type="GeneID" id="78250207"/>
<feature type="signal peptide" evidence="2">
    <location>
        <begin position="1"/>
        <end position="23"/>
    </location>
</feature>
<dbReference type="AlphaFoldDB" id="U3GYZ5"/>
<dbReference type="Gene3D" id="3.40.190.10">
    <property type="entry name" value="Periplasmic binding protein-like II"/>
    <property type="match status" value="1"/>
</dbReference>